<proteinExistence type="predicted"/>
<gene>
    <name evidence="1" type="ORF">J2Z37_004747</name>
</gene>
<reference evidence="1 2" key="1">
    <citation type="submission" date="2021-03" db="EMBL/GenBank/DDBJ databases">
        <title>Genomic Encyclopedia of Type Strains, Phase IV (KMG-IV): sequencing the most valuable type-strain genomes for metagenomic binning, comparative biology and taxonomic classification.</title>
        <authorList>
            <person name="Goeker M."/>
        </authorList>
    </citation>
    <scope>NUCLEOTIDE SEQUENCE [LARGE SCALE GENOMIC DNA]</scope>
    <source>
        <strain evidence="1 2">DSM 24738</strain>
    </source>
</reference>
<evidence type="ECO:0000313" key="2">
    <source>
        <dbReference type="Proteomes" id="UP001519343"/>
    </source>
</evidence>
<evidence type="ECO:0000313" key="1">
    <source>
        <dbReference type="EMBL" id="MBP1934727.1"/>
    </source>
</evidence>
<dbReference type="EMBL" id="JAGGKT010000026">
    <property type="protein sequence ID" value="MBP1934727.1"/>
    <property type="molecule type" value="Genomic_DNA"/>
</dbReference>
<keyword evidence="2" id="KW-1185">Reference proteome</keyword>
<protein>
    <submittedName>
        <fullName evidence="1">Uncharacterized protein</fullName>
    </submittedName>
</protein>
<name>A0ABS4GWT5_9BACL</name>
<dbReference type="Proteomes" id="UP001519343">
    <property type="component" value="Unassembled WGS sequence"/>
</dbReference>
<accession>A0ABS4GWT5</accession>
<comment type="caution">
    <text evidence="1">The sequence shown here is derived from an EMBL/GenBank/DDBJ whole genome shotgun (WGS) entry which is preliminary data.</text>
</comment>
<sequence>MNELGQWNKRNIVKVLVGEILGYAMRGVPVITPFRYHQQLDKKADIYMNLVFEKNLYFNG</sequence>
<organism evidence="1 2">
    <name type="scientific">Ammoniphilus resinae</name>
    <dbReference type="NCBI Taxonomy" id="861532"/>
    <lineage>
        <taxon>Bacteria</taxon>
        <taxon>Bacillati</taxon>
        <taxon>Bacillota</taxon>
        <taxon>Bacilli</taxon>
        <taxon>Bacillales</taxon>
        <taxon>Paenibacillaceae</taxon>
        <taxon>Aneurinibacillus group</taxon>
        <taxon>Ammoniphilus</taxon>
    </lineage>
</organism>